<sequence>MEMKEEGNNSQPLMLRASLFSFCSDLLLLFLFVVVFVLFCFDFLRPRLSRFGSGMVILGSWFQFWVEED</sequence>
<dbReference type="Proteomes" id="UP000242715">
    <property type="component" value="Unassembled WGS sequence"/>
</dbReference>
<organism evidence="2 3">
    <name type="scientific">Trifolium subterraneum</name>
    <name type="common">Subterranean clover</name>
    <dbReference type="NCBI Taxonomy" id="3900"/>
    <lineage>
        <taxon>Eukaryota</taxon>
        <taxon>Viridiplantae</taxon>
        <taxon>Streptophyta</taxon>
        <taxon>Embryophyta</taxon>
        <taxon>Tracheophyta</taxon>
        <taxon>Spermatophyta</taxon>
        <taxon>Magnoliopsida</taxon>
        <taxon>eudicotyledons</taxon>
        <taxon>Gunneridae</taxon>
        <taxon>Pentapetalae</taxon>
        <taxon>rosids</taxon>
        <taxon>fabids</taxon>
        <taxon>Fabales</taxon>
        <taxon>Fabaceae</taxon>
        <taxon>Papilionoideae</taxon>
        <taxon>50 kb inversion clade</taxon>
        <taxon>NPAAA clade</taxon>
        <taxon>Hologalegina</taxon>
        <taxon>IRL clade</taxon>
        <taxon>Trifolieae</taxon>
        <taxon>Trifolium</taxon>
    </lineage>
</organism>
<proteinExistence type="predicted"/>
<dbReference type="EMBL" id="DF973962">
    <property type="protein sequence ID" value="GAU43242.1"/>
    <property type="molecule type" value="Genomic_DNA"/>
</dbReference>
<dbReference type="AlphaFoldDB" id="A0A2Z6P452"/>
<keyword evidence="1" id="KW-1133">Transmembrane helix</keyword>
<feature type="transmembrane region" description="Helical" evidence="1">
    <location>
        <begin position="19"/>
        <end position="41"/>
    </location>
</feature>
<keyword evidence="3" id="KW-1185">Reference proteome</keyword>
<evidence type="ECO:0008006" key="4">
    <source>
        <dbReference type="Google" id="ProtNLM"/>
    </source>
</evidence>
<gene>
    <name evidence="2" type="ORF">TSUD_241330</name>
</gene>
<name>A0A2Z6P452_TRISU</name>
<keyword evidence="1" id="KW-0472">Membrane</keyword>
<protein>
    <recommendedName>
        <fullName evidence="4">Transmembrane protein</fullName>
    </recommendedName>
</protein>
<keyword evidence="1" id="KW-0812">Transmembrane</keyword>
<evidence type="ECO:0000313" key="3">
    <source>
        <dbReference type="Proteomes" id="UP000242715"/>
    </source>
</evidence>
<accession>A0A2Z6P452</accession>
<reference evidence="3" key="1">
    <citation type="journal article" date="2017" name="Front. Plant Sci.">
        <title>Climate Clever Clovers: New Paradigm to Reduce the Environmental Footprint of Ruminants by Breeding Low Methanogenic Forages Utilizing Haplotype Variation.</title>
        <authorList>
            <person name="Kaur P."/>
            <person name="Appels R."/>
            <person name="Bayer P.E."/>
            <person name="Keeble-Gagnere G."/>
            <person name="Wang J."/>
            <person name="Hirakawa H."/>
            <person name="Shirasawa K."/>
            <person name="Vercoe P."/>
            <person name="Stefanova K."/>
            <person name="Durmic Z."/>
            <person name="Nichols P."/>
            <person name="Revell C."/>
            <person name="Isobe S.N."/>
            <person name="Edwards D."/>
            <person name="Erskine W."/>
        </authorList>
    </citation>
    <scope>NUCLEOTIDE SEQUENCE [LARGE SCALE GENOMIC DNA]</scope>
    <source>
        <strain evidence="3">cv. Daliak</strain>
    </source>
</reference>
<evidence type="ECO:0000313" key="2">
    <source>
        <dbReference type="EMBL" id="GAU43242.1"/>
    </source>
</evidence>
<evidence type="ECO:0000256" key="1">
    <source>
        <dbReference type="SAM" id="Phobius"/>
    </source>
</evidence>